<dbReference type="AlphaFoldDB" id="A0A2P4Y9D3"/>
<organism evidence="1 2">
    <name type="scientific">Phytophthora palmivora</name>
    <dbReference type="NCBI Taxonomy" id="4796"/>
    <lineage>
        <taxon>Eukaryota</taxon>
        <taxon>Sar</taxon>
        <taxon>Stramenopiles</taxon>
        <taxon>Oomycota</taxon>
        <taxon>Peronosporomycetes</taxon>
        <taxon>Peronosporales</taxon>
        <taxon>Peronosporaceae</taxon>
        <taxon>Phytophthora</taxon>
    </lineage>
</organism>
<dbReference type="EMBL" id="NCKW01004872">
    <property type="protein sequence ID" value="POM74412.1"/>
    <property type="molecule type" value="Genomic_DNA"/>
</dbReference>
<proteinExistence type="predicted"/>
<dbReference type="Proteomes" id="UP000237271">
    <property type="component" value="Unassembled WGS sequence"/>
</dbReference>
<evidence type="ECO:0000313" key="2">
    <source>
        <dbReference type="Proteomes" id="UP000237271"/>
    </source>
</evidence>
<evidence type="ECO:0000313" key="1">
    <source>
        <dbReference type="EMBL" id="POM74412.1"/>
    </source>
</evidence>
<accession>A0A2P4Y9D3</accession>
<gene>
    <name evidence="1" type="ORF">PHPALM_8634</name>
</gene>
<sequence>MQDRGRGREGKYCAEGLPHKTKPYAREYGEGTAVVLRLDERYGGTGRTIVADSAFSSVKTNSIRTFFMGMVKTATVEYPMRHLREWSDAAPAPGEFKVLSSTSACEKPTYAFCCSDPKPKTIISNRVTTLSCADSVRPRHRLIERNG</sequence>
<name>A0A2P4Y9D3_9STRA</name>
<keyword evidence="2" id="KW-1185">Reference proteome</keyword>
<comment type="caution">
    <text evidence="1">The sequence shown here is derived from an EMBL/GenBank/DDBJ whole genome shotgun (WGS) entry which is preliminary data.</text>
</comment>
<protein>
    <submittedName>
        <fullName evidence="1">Uncharacterized protein</fullName>
    </submittedName>
</protein>
<dbReference type="OrthoDB" id="121467at2759"/>
<reference evidence="1 2" key="1">
    <citation type="journal article" date="2017" name="Genome Biol. Evol.">
        <title>Phytophthora megakarya and P. palmivora, closely related causal agents of cacao black pod rot, underwent increases in genome sizes and gene numbers by different mechanisms.</title>
        <authorList>
            <person name="Ali S.S."/>
            <person name="Shao J."/>
            <person name="Lary D.J."/>
            <person name="Kronmiller B."/>
            <person name="Shen D."/>
            <person name="Strem M.D."/>
            <person name="Amoako-Attah I."/>
            <person name="Akrofi A.Y."/>
            <person name="Begoude B.A."/>
            <person name="Ten Hoopen G.M."/>
            <person name="Coulibaly K."/>
            <person name="Kebe B.I."/>
            <person name="Melnick R.L."/>
            <person name="Guiltinan M.J."/>
            <person name="Tyler B.M."/>
            <person name="Meinhardt L.W."/>
            <person name="Bailey B.A."/>
        </authorList>
    </citation>
    <scope>NUCLEOTIDE SEQUENCE [LARGE SCALE GENOMIC DNA]</scope>
    <source>
        <strain evidence="2">sbr112.9</strain>
    </source>
</reference>